<dbReference type="EMBL" id="HG937516">
    <property type="protein sequence ID" value="CDN40454.1"/>
    <property type="molecule type" value="Genomic_DNA"/>
</dbReference>
<dbReference type="RefSeq" id="WP_343251801.1">
    <property type="nucleotide sequence ID" value="NZ_HG937516.1"/>
</dbReference>
<keyword evidence="2" id="KW-1185">Reference proteome</keyword>
<evidence type="ECO:0000313" key="2">
    <source>
        <dbReference type="Proteomes" id="UP000261764"/>
    </source>
</evidence>
<organism evidence="1 2">
    <name type="scientific">Mycoplasma amphoriforme A39</name>
    <dbReference type="NCBI Taxonomy" id="572419"/>
    <lineage>
        <taxon>Bacteria</taxon>
        <taxon>Bacillati</taxon>
        <taxon>Mycoplasmatota</taxon>
        <taxon>Mollicutes</taxon>
        <taxon>Mycoplasmataceae</taxon>
        <taxon>Mycoplasma</taxon>
    </lineage>
</organism>
<dbReference type="Proteomes" id="UP000261764">
    <property type="component" value="Chromosome I"/>
</dbReference>
<evidence type="ECO:0008006" key="3">
    <source>
        <dbReference type="Google" id="ProtNLM"/>
    </source>
</evidence>
<dbReference type="KEGG" id="mamp:MAMA39_03340"/>
<dbReference type="AlphaFoldDB" id="A0A292IHM8"/>
<gene>
    <name evidence="1" type="ORF">MAMA39_03340</name>
</gene>
<accession>A0A292IHM8</accession>
<protein>
    <recommendedName>
        <fullName evidence="3">Histidine kinase/HSP90-like ATPase domain-containing protein</fullName>
    </recommendedName>
</protein>
<sequence length="503" mass="58695">MQSKSNQIWSELCKELPYVPAYAISHLLDPSIFHFINNVDHHVEKLTFFIIYDAMNETKRLLMFDNGLGYSRKEITNFINYETIGSRGWKQWIRALQWIGNNSKIYNQNQDAEKGNITMIQSNREQFEILSQTECSSKEFYSRTKFQHGTLLQINDVKKWTLKEFQNIVFTINRIYQKYVNLDKIDFHAIYRVDNKFFDCSSLDPIEVASYRNALPIQPVKKPELFRLNETDYQLTINEKIDLENRTITIKGYAGILNSPNYEKAGIYCYSSNKLVLGAISNSNFKPAKIFGTNEDVEYSSLYAELEFSNLPVAITGNKFSVSEENWNKITDLLTKIIGEQGDFKTPDKLTTKINTVYQSTNVLPLTTVKQYSQISENIIDSLRSTNAIIDVQMETVKENKQEANMYSIKDEYGKEYKIQLIRATNQDASGYWIKKKYVDDLIVVYFNYEHPFFRPIISNKRSYNTFCEFVIYYVIAEERAIVEGCSVEELKLLIDNYLRKGN</sequence>
<name>A0A292IHM8_9MOLU</name>
<evidence type="ECO:0000313" key="1">
    <source>
        <dbReference type="EMBL" id="CDN40454.1"/>
    </source>
</evidence>
<reference evidence="1 2" key="1">
    <citation type="journal article" date="2015" name="Clin. Infect. Dis.">
        <title>Genomic Investigations unmask Mycoplasma amphoriforme, a new respiratory pathogen.</title>
        <authorList>
            <person name="Gillespie S.H."/>
            <person name="Ling C.L."/>
            <person name="Oravcova K."/>
            <person name="Pinheiro M."/>
            <person name="Wells L."/>
            <person name="Bryant J.M."/>
            <person name="McHugh T.D."/>
            <person name="Bebear C."/>
            <person name="Webster D."/>
            <person name="Harris S.R."/>
            <person name="Seth-Smith H.M."/>
            <person name="Thomson N.R."/>
        </authorList>
    </citation>
    <scope>NUCLEOTIDE SEQUENCE [LARGE SCALE GENOMIC DNA]</scope>
    <source>
        <strain evidence="1 2">A39</strain>
    </source>
</reference>
<proteinExistence type="predicted"/>